<protein>
    <submittedName>
        <fullName evidence="2">Uncharacterized protein</fullName>
    </submittedName>
</protein>
<evidence type="ECO:0000313" key="3">
    <source>
        <dbReference type="Proteomes" id="UP001311799"/>
    </source>
</evidence>
<gene>
    <name evidence="2" type="ORF">RS030_6725</name>
</gene>
<evidence type="ECO:0000256" key="1">
    <source>
        <dbReference type="SAM" id="SignalP"/>
    </source>
</evidence>
<sequence>MNTYIVFFVSHLLLFLYVNCEYAERVDEPRNENNSTPIETSKSKKTETILKNNYNDYFFRLNNETEMETKVKKEPKNYVEENLIGDDEMNVVRGEEIKIRKKIMNEMLEALLEHEFGANATKAHKYETITPLKDGEELSGVIVDESFLKNLNDLDWQMTMEKMHHTLWNYWNNEFHKEYVQRIPSLLRQLRTISKKLGLSSLFEDGAFGDTINKLNPKTKSADHRIHKLFKKMFENESKLESGDIKYRRAEESIINMVIELKGYIRIFLKLIDIKASQVGLLLLNKIQRKNFAKLATNQNMFRDHIKNCPVHTAFSYRYNDLNFDLLMHHEKGFGVWNTAQPMSKISSTNGDMLDDSEISNNVDEMINFVYNEFVTPIALIGSSIEDITLINSSLIRTLWKNISTQYKMPLYNIFEALTKATFFFIKQINEKIYEISK</sequence>
<dbReference type="Proteomes" id="UP001311799">
    <property type="component" value="Unassembled WGS sequence"/>
</dbReference>
<feature type="chain" id="PRO_5043317512" evidence="1">
    <location>
        <begin position="24"/>
        <end position="438"/>
    </location>
</feature>
<keyword evidence="3" id="KW-1185">Reference proteome</keyword>
<organism evidence="2 3">
    <name type="scientific">Cryptosporidium xiaoi</name>
    <dbReference type="NCBI Taxonomy" id="659607"/>
    <lineage>
        <taxon>Eukaryota</taxon>
        <taxon>Sar</taxon>
        <taxon>Alveolata</taxon>
        <taxon>Apicomplexa</taxon>
        <taxon>Conoidasida</taxon>
        <taxon>Coccidia</taxon>
        <taxon>Eucoccidiorida</taxon>
        <taxon>Eimeriorina</taxon>
        <taxon>Cryptosporidiidae</taxon>
        <taxon>Cryptosporidium</taxon>
    </lineage>
</organism>
<evidence type="ECO:0000313" key="2">
    <source>
        <dbReference type="EMBL" id="KAK6588320.1"/>
    </source>
</evidence>
<keyword evidence="1" id="KW-0732">Signal</keyword>
<comment type="caution">
    <text evidence="2">The sequence shown here is derived from an EMBL/GenBank/DDBJ whole genome shotgun (WGS) entry which is preliminary data.</text>
</comment>
<dbReference type="EMBL" id="JAWDEY010000034">
    <property type="protein sequence ID" value="KAK6588320.1"/>
    <property type="molecule type" value="Genomic_DNA"/>
</dbReference>
<accession>A0AAV9XXS0</accession>
<dbReference type="AlphaFoldDB" id="A0AAV9XXS0"/>
<feature type="signal peptide" evidence="1">
    <location>
        <begin position="1"/>
        <end position="23"/>
    </location>
</feature>
<proteinExistence type="predicted"/>
<name>A0AAV9XXS0_9CRYT</name>
<reference evidence="2 3" key="1">
    <citation type="submission" date="2023-10" db="EMBL/GenBank/DDBJ databases">
        <title>Comparative genomics analysis reveals potential genetic determinants of host preference in Cryptosporidium xiaoi.</title>
        <authorList>
            <person name="Xiao L."/>
            <person name="Li J."/>
        </authorList>
    </citation>
    <scope>NUCLEOTIDE SEQUENCE [LARGE SCALE GENOMIC DNA]</scope>
    <source>
        <strain evidence="2 3">52996</strain>
    </source>
</reference>